<reference evidence="2" key="1">
    <citation type="journal article" date="2020" name="Nature">
        <title>Giant virus diversity and host interactions through global metagenomics.</title>
        <authorList>
            <person name="Schulz F."/>
            <person name="Roux S."/>
            <person name="Paez-Espino D."/>
            <person name="Jungbluth S."/>
            <person name="Walsh D.A."/>
            <person name="Denef V.J."/>
            <person name="McMahon K.D."/>
            <person name="Konstantinidis K.T."/>
            <person name="Eloe-Fadrosh E.A."/>
            <person name="Kyrpides N.C."/>
            <person name="Woyke T."/>
        </authorList>
    </citation>
    <scope>NUCLEOTIDE SEQUENCE</scope>
    <source>
        <strain evidence="2">GVMAG-M-3300023184-178</strain>
    </source>
</reference>
<evidence type="ECO:0000313" key="2">
    <source>
        <dbReference type="EMBL" id="QHT85157.1"/>
    </source>
</evidence>
<organism evidence="2">
    <name type="scientific">viral metagenome</name>
    <dbReference type="NCBI Taxonomy" id="1070528"/>
    <lineage>
        <taxon>unclassified sequences</taxon>
        <taxon>metagenomes</taxon>
        <taxon>organismal metagenomes</taxon>
    </lineage>
</organism>
<accession>A0A6C0HY84</accession>
<keyword evidence="1" id="KW-1133">Transmembrane helix</keyword>
<evidence type="ECO:0000256" key="1">
    <source>
        <dbReference type="SAM" id="Phobius"/>
    </source>
</evidence>
<sequence>MTQFLRQFIKFIFILYFIYDMVLIVGKIHTEINQSLMLPQSQSQSQSPNQNMSNYTDTIKINNHVNLILF</sequence>
<name>A0A6C0HY84_9ZZZZ</name>
<keyword evidence="1" id="KW-0812">Transmembrane</keyword>
<protein>
    <submittedName>
        <fullName evidence="2">Uncharacterized protein</fullName>
    </submittedName>
</protein>
<feature type="transmembrane region" description="Helical" evidence="1">
    <location>
        <begin position="12"/>
        <end position="29"/>
    </location>
</feature>
<proteinExistence type="predicted"/>
<dbReference type="AlphaFoldDB" id="A0A6C0HY84"/>
<dbReference type="EMBL" id="MN740034">
    <property type="protein sequence ID" value="QHT85157.1"/>
    <property type="molecule type" value="Genomic_DNA"/>
</dbReference>
<keyword evidence="1" id="KW-0472">Membrane</keyword>